<dbReference type="Proteomes" id="UP000242474">
    <property type="component" value="Unassembled WGS sequence"/>
</dbReference>
<keyword evidence="3" id="KW-1185">Reference proteome</keyword>
<keyword evidence="1" id="KW-0472">Membrane</keyword>
<feature type="transmembrane region" description="Helical" evidence="1">
    <location>
        <begin position="15"/>
        <end position="36"/>
    </location>
</feature>
<evidence type="ECO:0000256" key="1">
    <source>
        <dbReference type="SAM" id="Phobius"/>
    </source>
</evidence>
<name>A0A2G5BCN5_COERN</name>
<evidence type="ECO:0000313" key="2">
    <source>
        <dbReference type="EMBL" id="PIA16775.1"/>
    </source>
</evidence>
<proteinExistence type="predicted"/>
<sequence>MNSFSIPKRRCGHPAVRVFIAVAVLGLLTIYLVIYLHQTTHAIAGDKYSSVDNKPGLDNLWQPLIGQKRAGKCQDLPIPASYWTAQEAYAPAFVNIPNYQKAIQIGQSVCVRVVVPARKDHVSLTYTPLTDAPWDSVLLDMVGKSTGISVPVKLRMVADYRNTQRSNTHIYEADVVLRDEDMYVPQGFIEFRDAEWNPEDALEPVDYKPEHLFIPKSLAVTVEDRDQTSQYSLAKYLDLPLCTRANMDGRWIKVSNLPFDSSLVPPPDNHNLVWLPYECRLQPISYQDFAVCLNSHFPLMHWFGDSNLRRALKKVTTMGEWCKENVETRRCLCEDYGEPFSRFDPRIRQLLIDMDGESGGRSILNHTINQPSISELEEKGGSRIYLHKWEGLIQGNRRNWFDEFEKGITSRFGKPQLAIISLINWDTAFSSRQNFAIQLGRLLDYIEREYKPDTRIVIRTGQYYCCRSDSSTKGRRAYSRLRNAYFDDYVIRAFHERFDETHNVDVWDVSSLSEHLPFFARNESVACPSNHARSEVVEIENQVLFNAMCNNRVEESTL</sequence>
<dbReference type="EMBL" id="KZ303498">
    <property type="protein sequence ID" value="PIA16775.1"/>
    <property type="molecule type" value="Genomic_DNA"/>
</dbReference>
<gene>
    <name evidence="2" type="ORF">COEREDRAFT_81117</name>
</gene>
<dbReference type="AlphaFoldDB" id="A0A2G5BCN5"/>
<organism evidence="2 3">
    <name type="scientific">Coemansia reversa (strain ATCC 12441 / NRRL 1564)</name>
    <dbReference type="NCBI Taxonomy" id="763665"/>
    <lineage>
        <taxon>Eukaryota</taxon>
        <taxon>Fungi</taxon>
        <taxon>Fungi incertae sedis</taxon>
        <taxon>Zoopagomycota</taxon>
        <taxon>Kickxellomycotina</taxon>
        <taxon>Kickxellomycetes</taxon>
        <taxon>Kickxellales</taxon>
        <taxon>Kickxellaceae</taxon>
        <taxon>Coemansia</taxon>
    </lineage>
</organism>
<dbReference type="OrthoDB" id="2104804at2759"/>
<protein>
    <submittedName>
        <fullName evidence="2">Uncharacterized protein</fullName>
    </submittedName>
</protein>
<evidence type="ECO:0000313" key="3">
    <source>
        <dbReference type="Proteomes" id="UP000242474"/>
    </source>
</evidence>
<accession>A0A2G5BCN5</accession>
<keyword evidence="1" id="KW-0812">Transmembrane</keyword>
<keyword evidence="1" id="KW-1133">Transmembrane helix</keyword>
<reference evidence="2 3" key="1">
    <citation type="journal article" date="2015" name="Genome Biol. Evol.">
        <title>Phylogenomic analyses indicate that early fungi evolved digesting cell walls of algal ancestors of land plants.</title>
        <authorList>
            <person name="Chang Y."/>
            <person name="Wang S."/>
            <person name="Sekimoto S."/>
            <person name="Aerts A.L."/>
            <person name="Choi C."/>
            <person name="Clum A."/>
            <person name="LaButti K.M."/>
            <person name="Lindquist E.A."/>
            <person name="Yee Ngan C."/>
            <person name="Ohm R.A."/>
            <person name="Salamov A.A."/>
            <person name="Grigoriev I.V."/>
            <person name="Spatafora J.W."/>
            <person name="Berbee M.L."/>
        </authorList>
    </citation>
    <scope>NUCLEOTIDE SEQUENCE [LARGE SCALE GENOMIC DNA]</scope>
    <source>
        <strain evidence="2 3">NRRL 1564</strain>
    </source>
</reference>